<reference evidence="3" key="1">
    <citation type="submission" date="2025-08" db="UniProtKB">
        <authorList>
            <consortium name="RefSeq"/>
        </authorList>
    </citation>
    <scope>IDENTIFICATION</scope>
</reference>
<organism evidence="2 3">
    <name type="scientific">Salmo salar</name>
    <name type="common">Atlantic salmon</name>
    <dbReference type="NCBI Taxonomy" id="8030"/>
    <lineage>
        <taxon>Eukaryota</taxon>
        <taxon>Metazoa</taxon>
        <taxon>Chordata</taxon>
        <taxon>Craniata</taxon>
        <taxon>Vertebrata</taxon>
        <taxon>Euteleostomi</taxon>
        <taxon>Actinopterygii</taxon>
        <taxon>Neopterygii</taxon>
        <taxon>Teleostei</taxon>
        <taxon>Protacanthopterygii</taxon>
        <taxon>Salmoniformes</taxon>
        <taxon>Salmonidae</taxon>
        <taxon>Salmoninae</taxon>
        <taxon>Salmo</taxon>
    </lineage>
</organism>
<dbReference type="InterPro" id="IPR029337">
    <property type="entry name" value="INSYN2"/>
</dbReference>
<dbReference type="RefSeq" id="XP_045557113.1">
    <property type="nucleotide sequence ID" value="XM_045701157.1"/>
</dbReference>
<feature type="region of interest" description="Disordered" evidence="1">
    <location>
        <begin position="1"/>
        <end position="27"/>
    </location>
</feature>
<protein>
    <submittedName>
        <fullName evidence="3">Inhibitory synaptic factor 2A</fullName>
    </submittedName>
</protein>
<accession>A0ABM3DE83</accession>
<evidence type="ECO:0000313" key="3">
    <source>
        <dbReference type="RefSeq" id="XP_045557113.1"/>
    </source>
</evidence>
<sequence>MVSKAEGGKSMLTNSESDSEVAPTPSPSASLALEVKYSFLDTSSRSQQQVRKRNKALQVRFKDICEAQNEQREAALQMAGKGGKPVSYKVCNQPSFWFGNIYYSIIVL</sequence>
<dbReference type="PANTHER" id="PTHR28682:SF1">
    <property type="entry name" value="INHIBITORY SYNAPTIC FACTOR 2A"/>
    <property type="match status" value="1"/>
</dbReference>
<dbReference type="GeneID" id="106589166"/>
<proteinExistence type="predicted"/>
<keyword evidence="2" id="KW-1185">Reference proteome</keyword>
<evidence type="ECO:0000256" key="1">
    <source>
        <dbReference type="SAM" id="MobiDB-lite"/>
    </source>
</evidence>
<name>A0ABM3DE83_SALSA</name>
<gene>
    <name evidence="3" type="primary">LOC106589166</name>
</gene>
<dbReference type="Pfam" id="PF15265">
    <property type="entry name" value="FAM196"/>
    <property type="match status" value="1"/>
</dbReference>
<dbReference type="Proteomes" id="UP001652741">
    <property type="component" value="Chromosome ssa18"/>
</dbReference>
<evidence type="ECO:0000313" key="2">
    <source>
        <dbReference type="Proteomes" id="UP001652741"/>
    </source>
</evidence>
<dbReference type="PANTHER" id="PTHR28682">
    <property type="entry name" value="INHIBITORY SYNAPTIC FACTOR 2A-RELATED"/>
    <property type="match status" value="1"/>
</dbReference>